<accession>A0A8D8QP61</accession>
<protein>
    <submittedName>
        <fullName evidence="1">Uncharacterized protein</fullName>
    </submittedName>
</protein>
<name>A0A8D8QP61_9HEMI</name>
<reference evidence="1" key="1">
    <citation type="submission" date="2021-05" db="EMBL/GenBank/DDBJ databases">
        <authorList>
            <person name="Alioto T."/>
            <person name="Alioto T."/>
            <person name="Gomez Garrido J."/>
        </authorList>
    </citation>
    <scope>NUCLEOTIDE SEQUENCE</scope>
</reference>
<organism evidence="1">
    <name type="scientific">Cacopsylla melanoneura</name>
    <dbReference type="NCBI Taxonomy" id="428564"/>
    <lineage>
        <taxon>Eukaryota</taxon>
        <taxon>Metazoa</taxon>
        <taxon>Ecdysozoa</taxon>
        <taxon>Arthropoda</taxon>
        <taxon>Hexapoda</taxon>
        <taxon>Insecta</taxon>
        <taxon>Pterygota</taxon>
        <taxon>Neoptera</taxon>
        <taxon>Paraneoptera</taxon>
        <taxon>Hemiptera</taxon>
        <taxon>Sternorrhyncha</taxon>
        <taxon>Psylloidea</taxon>
        <taxon>Psyllidae</taxon>
        <taxon>Psyllinae</taxon>
        <taxon>Cacopsylla</taxon>
    </lineage>
</organism>
<evidence type="ECO:0000313" key="1">
    <source>
        <dbReference type="EMBL" id="CAG6634889.1"/>
    </source>
</evidence>
<sequence length="114" mass="13577">MLNSLIEKKNQQILNRVALLCGKKEVQWIVGYQVRVVLHLVRPLSFSGCVETRNMLIINLIFKSTRERERRRKRRNSKNETQTLNINVRARTNDMRAKLRVQLLYLSMCSEYSR</sequence>
<proteinExistence type="predicted"/>
<dbReference type="EMBL" id="HBUF01088048">
    <property type="protein sequence ID" value="CAG6634889.1"/>
    <property type="molecule type" value="Transcribed_RNA"/>
</dbReference>
<dbReference type="AlphaFoldDB" id="A0A8D8QP61"/>